<gene>
    <name evidence="1" type="ORF">AVDCRST_MAG77-3430</name>
</gene>
<dbReference type="SUPFAM" id="SSF160379">
    <property type="entry name" value="SP0830-like"/>
    <property type="match status" value="1"/>
</dbReference>
<name>A0A6J4JBF0_9CHLR</name>
<accession>A0A6J4JBF0</accession>
<dbReference type="Gene3D" id="3.30.70.1260">
    <property type="entry name" value="bacterial protein sp0830 like"/>
    <property type="match status" value="1"/>
</dbReference>
<reference evidence="1" key="1">
    <citation type="submission" date="2020-02" db="EMBL/GenBank/DDBJ databases">
        <authorList>
            <person name="Meier V. D."/>
        </authorList>
    </citation>
    <scope>NUCLEOTIDE SEQUENCE</scope>
    <source>
        <strain evidence="1">AVDCRST_MAG77</strain>
    </source>
</reference>
<protein>
    <recommendedName>
        <fullName evidence="2">DUF1697 domain-containing protein</fullName>
    </recommendedName>
</protein>
<dbReference type="Gene3D" id="3.30.70.1280">
    <property type="entry name" value="SP0830-like domains"/>
    <property type="match status" value="1"/>
</dbReference>
<evidence type="ECO:0008006" key="2">
    <source>
        <dbReference type="Google" id="ProtNLM"/>
    </source>
</evidence>
<dbReference type="PANTHER" id="PTHR36439:SF1">
    <property type="entry name" value="DUF1697 DOMAIN-CONTAINING PROTEIN"/>
    <property type="match status" value="1"/>
</dbReference>
<dbReference type="InterPro" id="IPR012545">
    <property type="entry name" value="DUF1697"/>
</dbReference>
<proteinExistence type="predicted"/>
<sequence>MTQYLALLRGINVGGNNIIKMADLKSCFEAAGFDAVQTYIQSGNVVFCAPEAEPGQIAARIEDGLAETFGVSVAVLVCDHARLKAIVEGAPAGFGDEPATYRYNVIFMMGPATADELLQSVKPKEGVDQGFAGDGVCYFWNLIARATQSRLSRIVGTPIYQYVTIRNWNTTTRLLALMDSRAGSSKGML</sequence>
<dbReference type="Pfam" id="PF08002">
    <property type="entry name" value="DUF1697"/>
    <property type="match status" value="1"/>
</dbReference>
<dbReference type="PIRSF" id="PIRSF008502">
    <property type="entry name" value="UCP008502"/>
    <property type="match status" value="1"/>
</dbReference>
<dbReference type="PANTHER" id="PTHR36439">
    <property type="entry name" value="BLL4334 PROTEIN"/>
    <property type="match status" value="1"/>
</dbReference>
<organism evidence="1">
    <name type="scientific">uncultured Chloroflexota bacterium</name>
    <dbReference type="NCBI Taxonomy" id="166587"/>
    <lineage>
        <taxon>Bacteria</taxon>
        <taxon>Bacillati</taxon>
        <taxon>Chloroflexota</taxon>
        <taxon>environmental samples</taxon>
    </lineage>
</organism>
<evidence type="ECO:0000313" key="1">
    <source>
        <dbReference type="EMBL" id="CAA9275765.1"/>
    </source>
</evidence>
<dbReference type="AlphaFoldDB" id="A0A6J4JBF0"/>
<dbReference type="EMBL" id="CADCTC010000190">
    <property type="protein sequence ID" value="CAA9275765.1"/>
    <property type="molecule type" value="Genomic_DNA"/>
</dbReference>